<sequence>MLLAQMLGWLSSWRLPLAVAGCVYLLWLSWQIARSGQPEAREQAGRWASSARRCSSG</sequence>
<dbReference type="AlphaFoldDB" id="A0A3S4LJF5"/>
<reference evidence="1 2" key="1">
    <citation type="submission" date="2018-12" db="EMBL/GenBank/DDBJ databases">
        <authorList>
            <consortium name="Pathogen Informatics"/>
        </authorList>
    </citation>
    <scope>NUCLEOTIDE SEQUENCE [LARGE SCALE GENOMIC DNA]</scope>
    <source>
        <strain evidence="1 2">NCTC9695</strain>
    </source>
</reference>
<dbReference type="EMBL" id="LR134182">
    <property type="protein sequence ID" value="VEB42237.1"/>
    <property type="molecule type" value="Genomic_DNA"/>
</dbReference>
<protein>
    <submittedName>
        <fullName evidence="1">Uncharacterized protein</fullName>
    </submittedName>
</protein>
<gene>
    <name evidence="1" type="ORF">NCTC9695_02680</name>
</gene>
<dbReference type="Proteomes" id="UP000275777">
    <property type="component" value="Chromosome"/>
</dbReference>
<proteinExistence type="predicted"/>
<accession>A0A3S4LJF5</accession>
<name>A0A3S4LJF5_CHRVL</name>
<organism evidence="1 2">
    <name type="scientific">Chromobacterium violaceum</name>
    <dbReference type="NCBI Taxonomy" id="536"/>
    <lineage>
        <taxon>Bacteria</taxon>
        <taxon>Pseudomonadati</taxon>
        <taxon>Pseudomonadota</taxon>
        <taxon>Betaproteobacteria</taxon>
        <taxon>Neisseriales</taxon>
        <taxon>Chromobacteriaceae</taxon>
        <taxon>Chromobacterium</taxon>
    </lineage>
</organism>
<evidence type="ECO:0000313" key="2">
    <source>
        <dbReference type="Proteomes" id="UP000275777"/>
    </source>
</evidence>
<evidence type="ECO:0000313" key="1">
    <source>
        <dbReference type="EMBL" id="VEB42237.1"/>
    </source>
</evidence>